<dbReference type="SUPFAM" id="SSF52096">
    <property type="entry name" value="ClpP/crotonase"/>
    <property type="match status" value="1"/>
</dbReference>
<evidence type="ECO:0000256" key="2">
    <source>
        <dbReference type="ARBA" id="ARBA00008524"/>
    </source>
</evidence>
<dbReference type="Pfam" id="PF14685">
    <property type="entry name" value="PDZ_Tricorn"/>
    <property type="match status" value="1"/>
</dbReference>
<dbReference type="InterPro" id="IPR029045">
    <property type="entry name" value="ClpP/crotonase-like_dom_sf"/>
</dbReference>
<dbReference type="CDD" id="cd07562">
    <property type="entry name" value="Peptidase_S41_TRI"/>
    <property type="match status" value="1"/>
</dbReference>
<dbReference type="PANTHER" id="PTHR43253:SF1">
    <property type="entry name" value="TRICORN PROTEASE HOMOLOG 2-RELATED"/>
    <property type="match status" value="1"/>
</dbReference>
<organism evidence="11 12">
    <name type="scientific">Rhizosaccharibacter radicis</name>
    <dbReference type="NCBI Taxonomy" id="2782605"/>
    <lineage>
        <taxon>Bacteria</taxon>
        <taxon>Pseudomonadati</taxon>
        <taxon>Pseudomonadota</taxon>
        <taxon>Alphaproteobacteria</taxon>
        <taxon>Acetobacterales</taxon>
        <taxon>Acetobacteraceae</taxon>
        <taxon>Rhizosaccharibacter</taxon>
    </lineage>
</organism>
<feature type="region of interest" description="Disordered" evidence="8">
    <location>
        <begin position="30"/>
        <end position="51"/>
    </location>
</feature>
<evidence type="ECO:0000256" key="5">
    <source>
        <dbReference type="ARBA" id="ARBA00022801"/>
    </source>
</evidence>
<evidence type="ECO:0000256" key="7">
    <source>
        <dbReference type="PIRNR" id="PIRNR036421"/>
    </source>
</evidence>
<protein>
    <recommendedName>
        <fullName evidence="7">Tricorn protease homolog</fullName>
        <ecNumber evidence="7">3.4.21.-</ecNumber>
    </recommendedName>
</protein>
<dbReference type="Pfam" id="PF14684">
    <property type="entry name" value="Tricorn_C1"/>
    <property type="match status" value="1"/>
</dbReference>
<dbReference type="Pfam" id="PF03572">
    <property type="entry name" value="Peptidase_S41"/>
    <property type="match status" value="1"/>
</dbReference>
<dbReference type="EMBL" id="JAMZEJ010000008">
    <property type="protein sequence ID" value="MCQ8241830.1"/>
    <property type="molecule type" value="Genomic_DNA"/>
</dbReference>
<dbReference type="Pfam" id="PF26549">
    <property type="entry name" value="Tricorn_N"/>
    <property type="match status" value="1"/>
</dbReference>
<evidence type="ECO:0000259" key="10">
    <source>
        <dbReference type="SMART" id="SM00245"/>
    </source>
</evidence>
<feature type="compositionally biased region" description="Basic and acidic residues" evidence="8">
    <location>
        <begin position="595"/>
        <end position="606"/>
    </location>
</feature>
<evidence type="ECO:0000313" key="12">
    <source>
        <dbReference type="Proteomes" id="UP001524547"/>
    </source>
</evidence>
<dbReference type="Gene3D" id="2.130.10.10">
    <property type="entry name" value="YVTN repeat-like/Quinoprotein amine dehydrogenase"/>
    <property type="match status" value="1"/>
</dbReference>
<keyword evidence="3 7" id="KW-0963">Cytoplasm</keyword>
<dbReference type="InterPro" id="IPR015943">
    <property type="entry name" value="WD40/YVTN_repeat-like_dom_sf"/>
</dbReference>
<evidence type="ECO:0000256" key="8">
    <source>
        <dbReference type="SAM" id="MobiDB-lite"/>
    </source>
</evidence>
<keyword evidence="5 7" id="KW-0378">Hydrolase</keyword>
<dbReference type="Proteomes" id="UP001524547">
    <property type="component" value="Unassembled WGS sequence"/>
</dbReference>
<dbReference type="Gene3D" id="3.30.750.44">
    <property type="match status" value="1"/>
</dbReference>
<feature type="chain" id="PRO_5045641923" description="Tricorn protease homolog" evidence="9">
    <location>
        <begin position="33"/>
        <end position="1150"/>
    </location>
</feature>
<sequence>MTLSGIRRHAALRAALLLLAVVAARGATPASAQPAAGVPTTPASGPSASPAAADQTLMRFPALHGDRIVFEAHGNLWSVARTGGTATRMTADAGIDLMPRFSPDGKWLAFTGGAQGNGDVYVMPAAGGEARRITFHSDVTAHAPTRWGPNNMVLCWTPDSRNIVFLSREKAWNALLAPMQVPLEGGVPTPMPWGRGGLMSYAPNGHTIAFSRIFRDFRTWKRYDGGMAQHIETYDPDTKELTRITDWKGVETSPMWFGNKIYFLADHDEHRRANIWVYDLGTKQFREITHFTDYDIDFPSLGDNGIVFSKGGKLFVLDLPSEQLHPIEVSVPDDGTRTGPRWIKGQDFLRAQDTAQQTDWVLSPNGKRAAFSMRGDIVSVPEENGAPRDLTNSSGADEDHPSFSPDGGTIAYTTDRTGEQQLAVRPAGGGGETILTHFANGFLYRPVWSPDGHDLAVADANHRLWLVPAKGGDAKLVASDPTDEIHDQAFSPDSRWLAFSTVDANHRHLVSLYEIATGRTTLVSHPGSDESSPAFSPDGKYLYLVSNRHENPVFSRAEANVALLKADSVLVATLRPDIPSPFAARSDESAAPPKAPDHKPGADKTAAKAPAAGGIVLDGLIDRAVPLPIEPADITGLKARGSRIFYRTAPPQMIEGSLPGETPALHVYDLATRKDETVVDGLDGWDLSADGNRVLYRKGEHGTDYHIADAKAGHGNDKTLKLDAIRIRVEPRQEWREMFDNAWRLERDLFFSAAMNGSDWKGVHDSYAKLLPLLGSRYDLTYLTGQLQGEIGNSHTYANDGDEDEIIPQVPTALLGVDFALDPASKRYRFAKIYPGDNTRERYRSPLAEPGVNVHAGDFLLAVNGQEVKSPESPFEPFVGLGDGPVTLTVASTADGARRDVTVKPIRSEQAVREQDWIDSNRRLVDRLSGGRIAYVYLSDMESLGMEQFVRQFYGQMNKQALIVDDRWNGGGFIDEMLLERLRRVLVGMSTNRERAAMTIPQQLLVGPKVTLLNHYSASDGDIFPYYFRRYGLGKLIGTRSWGGVRGIRGNWDFLDGGSITIPEDSLYDLDGHWNIENHGVDPDIEVEDVPGEVAAGHDKQIETAVQVLQDELKQHPVSIPQPPPLLPAYPADGQVGPSSLGGDAAPAGH</sequence>
<dbReference type="InterPro" id="IPR029414">
    <property type="entry name" value="Tricorn_PDZ"/>
</dbReference>
<dbReference type="PIRSF" id="PIRSF036421">
    <property type="entry name" value="Tricorn_protease"/>
    <property type="match status" value="1"/>
</dbReference>
<comment type="similarity">
    <text evidence="2 7">Belongs to the peptidase S41B family.</text>
</comment>
<comment type="subcellular location">
    <subcellularLocation>
        <location evidence="1 7">Cytoplasm</location>
    </subcellularLocation>
</comment>
<dbReference type="SUPFAM" id="SSF82171">
    <property type="entry name" value="DPP6 N-terminal domain-like"/>
    <property type="match status" value="1"/>
</dbReference>
<evidence type="ECO:0000313" key="11">
    <source>
        <dbReference type="EMBL" id="MCQ8241830.1"/>
    </source>
</evidence>
<evidence type="ECO:0000256" key="4">
    <source>
        <dbReference type="ARBA" id="ARBA00022670"/>
    </source>
</evidence>
<dbReference type="RefSeq" id="WP_422920584.1">
    <property type="nucleotide sequence ID" value="NZ_JAMZEJ010000008.1"/>
</dbReference>
<dbReference type="InterPro" id="IPR005151">
    <property type="entry name" value="Tail-specific_protease"/>
</dbReference>
<accession>A0ABT1W2H6</accession>
<proteinExistence type="inferred from homology"/>
<reference evidence="11 12" key="1">
    <citation type="submission" date="2022-06" db="EMBL/GenBank/DDBJ databases">
        <title>Rhizosaccharibacter gen. nov. sp. nov. KSS12, endophytic bacteria isolated from sugarcane.</title>
        <authorList>
            <person name="Pitiwittayakul N."/>
        </authorList>
    </citation>
    <scope>NUCLEOTIDE SEQUENCE [LARGE SCALE GENOMIC DNA]</scope>
    <source>
        <strain evidence="11 12">KSS12</strain>
    </source>
</reference>
<name>A0ABT1W2H6_9PROT</name>
<dbReference type="Gene3D" id="2.30.42.10">
    <property type="match status" value="1"/>
</dbReference>
<keyword evidence="6 7" id="KW-0720">Serine protease</keyword>
<evidence type="ECO:0000256" key="3">
    <source>
        <dbReference type="ARBA" id="ARBA00022490"/>
    </source>
</evidence>
<evidence type="ECO:0000256" key="9">
    <source>
        <dbReference type="SAM" id="SignalP"/>
    </source>
</evidence>
<dbReference type="InterPro" id="IPR012393">
    <property type="entry name" value="Tricorn_protease"/>
</dbReference>
<keyword evidence="9" id="KW-0732">Signal</keyword>
<feature type="signal peptide" evidence="9">
    <location>
        <begin position="1"/>
        <end position="32"/>
    </location>
</feature>
<dbReference type="Gene3D" id="2.120.10.60">
    <property type="entry name" value="Tricorn protease N-terminal domain"/>
    <property type="match status" value="1"/>
</dbReference>
<dbReference type="InterPro" id="IPR028204">
    <property type="entry name" value="Tricorn_C1"/>
</dbReference>
<gene>
    <name evidence="11" type="ORF">NFI88_13390</name>
</gene>
<dbReference type="SUPFAM" id="SSF50156">
    <property type="entry name" value="PDZ domain-like"/>
    <property type="match status" value="1"/>
</dbReference>
<dbReference type="InterPro" id="IPR036034">
    <property type="entry name" value="PDZ_sf"/>
</dbReference>
<feature type="region of interest" description="Disordered" evidence="8">
    <location>
        <begin position="581"/>
        <end position="607"/>
    </location>
</feature>
<dbReference type="SMART" id="SM00245">
    <property type="entry name" value="TSPc"/>
    <property type="match status" value="1"/>
</dbReference>
<dbReference type="Pfam" id="PF26550">
    <property type="entry name" value="Tricorn_2nd"/>
    <property type="match status" value="1"/>
</dbReference>
<comment type="caution">
    <text evidence="11">The sequence shown here is derived from an EMBL/GenBank/DDBJ whole genome shotgun (WGS) entry which is preliminary data.</text>
</comment>
<dbReference type="PANTHER" id="PTHR43253">
    <property type="entry name" value="TRICORN PROTEASE HOMOLOG 2-RELATED"/>
    <property type="match status" value="1"/>
</dbReference>
<evidence type="ECO:0000256" key="1">
    <source>
        <dbReference type="ARBA" id="ARBA00004496"/>
    </source>
</evidence>
<feature type="compositionally biased region" description="Low complexity" evidence="8">
    <location>
        <begin position="42"/>
        <end position="51"/>
    </location>
</feature>
<comment type="function">
    <text evidence="7">Degrades oligopeptides.</text>
</comment>
<feature type="region of interest" description="Disordered" evidence="8">
    <location>
        <begin position="380"/>
        <end position="410"/>
    </location>
</feature>
<feature type="domain" description="Tail specific protease" evidence="10">
    <location>
        <begin position="898"/>
        <end position="1088"/>
    </location>
</feature>
<dbReference type="Gene3D" id="3.90.226.10">
    <property type="entry name" value="2-enoyl-CoA Hydratase, Chain A, domain 1"/>
    <property type="match status" value="1"/>
</dbReference>
<evidence type="ECO:0000256" key="6">
    <source>
        <dbReference type="ARBA" id="ARBA00022825"/>
    </source>
</evidence>
<keyword evidence="4 7" id="KW-0645">Protease</keyword>
<feature type="region of interest" description="Disordered" evidence="8">
    <location>
        <begin position="1117"/>
        <end position="1150"/>
    </location>
</feature>
<keyword evidence="12" id="KW-1185">Reference proteome</keyword>
<dbReference type="SUPFAM" id="SSF69304">
    <property type="entry name" value="Tricorn protease N-terminal domain"/>
    <property type="match status" value="1"/>
</dbReference>
<dbReference type="EC" id="3.4.21.-" evidence="7"/>